<protein>
    <submittedName>
        <fullName evidence="3">Surfactin synthase thioesterase subunit</fullName>
    </submittedName>
</protein>
<proteinExistence type="inferred from homology"/>
<evidence type="ECO:0000313" key="3">
    <source>
        <dbReference type="EMBL" id="SMO63567.1"/>
    </source>
</evidence>
<dbReference type="GO" id="GO:0008610">
    <property type="term" value="P:lipid biosynthetic process"/>
    <property type="evidence" value="ECO:0007669"/>
    <property type="project" value="TreeGrafter"/>
</dbReference>
<dbReference type="SUPFAM" id="SSF53474">
    <property type="entry name" value="alpha/beta-Hydrolases"/>
    <property type="match status" value="1"/>
</dbReference>
<name>A0A521CVU7_9BACL</name>
<reference evidence="3 4" key="1">
    <citation type="submission" date="2017-05" db="EMBL/GenBank/DDBJ databases">
        <authorList>
            <person name="Varghese N."/>
            <person name="Submissions S."/>
        </authorList>
    </citation>
    <scope>NUCLEOTIDE SEQUENCE [LARGE SCALE GENOMIC DNA]</scope>
    <source>
        <strain evidence="3 4">DSM 45474</strain>
    </source>
</reference>
<evidence type="ECO:0000259" key="2">
    <source>
        <dbReference type="Pfam" id="PF00975"/>
    </source>
</evidence>
<sequence>MGKIKLFCLPYAGGSATIYRKWKDHLHPQIECVPIELAGRGLRFSEPLYTSWHQAIEDLFDRVKPYLDGSPVALFGYSMGSMLAFELAHKVKDWTGRDPQHVFLAARSAPDRQRKRRSIHHLPDAEFLDEVMKMGGTPDEIKKHKDLLHLFLPILRADFTIIETYECFPKETKLNCNFTVLGGAKDNIHNEDLMAWNAYTDGHTSLYQLDGDHFFIHHNMDQMIHLIHQKILKRRA</sequence>
<keyword evidence="4" id="KW-1185">Reference proteome</keyword>
<comment type="similarity">
    <text evidence="1">Belongs to the thioesterase family.</text>
</comment>
<dbReference type="RefSeq" id="WP_142505291.1">
    <property type="nucleotide sequence ID" value="NZ_FXTI01000004.1"/>
</dbReference>
<dbReference type="PANTHER" id="PTHR11487:SF0">
    <property type="entry name" value="S-ACYL FATTY ACID SYNTHASE THIOESTERASE, MEDIUM CHAIN"/>
    <property type="match status" value="1"/>
</dbReference>
<dbReference type="Proteomes" id="UP000315636">
    <property type="component" value="Unassembled WGS sequence"/>
</dbReference>
<dbReference type="AlphaFoldDB" id="A0A521CVU7"/>
<dbReference type="Gene3D" id="3.40.50.1820">
    <property type="entry name" value="alpha/beta hydrolase"/>
    <property type="match status" value="1"/>
</dbReference>
<dbReference type="PANTHER" id="PTHR11487">
    <property type="entry name" value="THIOESTERASE"/>
    <property type="match status" value="1"/>
</dbReference>
<dbReference type="InterPro" id="IPR012223">
    <property type="entry name" value="TEII"/>
</dbReference>
<dbReference type="InterPro" id="IPR029058">
    <property type="entry name" value="AB_hydrolase_fold"/>
</dbReference>
<dbReference type="Pfam" id="PF00975">
    <property type="entry name" value="Thioesterase"/>
    <property type="match status" value="1"/>
</dbReference>
<gene>
    <name evidence="3" type="ORF">SAMN06264849_104239</name>
</gene>
<feature type="domain" description="Thioesterase" evidence="2">
    <location>
        <begin position="5"/>
        <end position="230"/>
    </location>
</feature>
<dbReference type="InterPro" id="IPR001031">
    <property type="entry name" value="Thioesterase"/>
</dbReference>
<dbReference type="OrthoDB" id="2213423at2"/>
<dbReference type="EMBL" id="FXTI01000004">
    <property type="protein sequence ID" value="SMO63567.1"/>
    <property type="molecule type" value="Genomic_DNA"/>
</dbReference>
<evidence type="ECO:0000313" key="4">
    <source>
        <dbReference type="Proteomes" id="UP000315636"/>
    </source>
</evidence>
<organism evidence="3 4">
    <name type="scientific">Melghirimyces algeriensis</name>
    <dbReference type="NCBI Taxonomy" id="910412"/>
    <lineage>
        <taxon>Bacteria</taxon>
        <taxon>Bacillati</taxon>
        <taxon>Bacillota</taxon>
        <taxon>Bacilli</taxon>
        <taxon>Bacillales</taxon>
        <taxon>Thermoactinomycetaceae</taxon>
        <taxon>Melghirimyces</taxon>
    </lineage>
</organism>
<accession>A0A521CVU7</accession>
<evidence type="ECO:0000256" key="1">
    <source>
        <dbReference type="ARBA" id="ARBA00007169"/>
    </source>
</evidence>